<feature type="region of interest" description="Disordered" evidence="2">
    <location>
        <begin position="97"/>
        <end position="122"/>
    </location>
</feature>
<gene>
    <name evidence="5" type="primary">COL90</name>
    <name evidence="5" type="ORF">KIN20_003266</name>
</gene>
<dbReference type="Proteomes" id="UP001196413">
    <property type="component" value="Unassembled WGS sequence"/>
</dbReference>
<dbReference type="GO" id="GO:0005581">
    <property type="term" value="C:collagen trimer"/>
    <property type="evidence" value="ECO:0007669"/>
    <property type="project" value="UniProtKB-KW"/>
</dbReference>
<protein>
    <submittedName>
        <fullName evidence="5">Cuticle collagen 90</fullName>
    </submittedName>
</protein>
<accession>A0AAD5LYW8</accession>
<keyword evidence="3" id="KW-0472">Membrane</keyword>
<dbReference type="Pfam" id="PF01484">
    <property type="entry name" value="Col_cuticle_N"/>
    <property type="match status" value="1"/>
</dbReference>
<name>A0AAD5LYW8_PARTN</name>
<evidence type="ECO:0000313" key="5">
    <source>
        <dbReference type="EMBL" id="KAJ1348050.1"/>
    </source>
</evidence>
<keyword evidence="3" id="KW-0812">Transmembrane</keyword>
<evidence type="ECO:0000256" key="2">
    <source>
        <dbReference type="SAM" id="MobiDB-lite"/>
    </source>
</evidence>
<keyword evidence="1" id="KW-0677">Repeat</keyword>
<dbReference type="EMBL" id="JAHQIW010000420">
    <property type="protein sequence ID" value="KAJ1348050.1"/>
    <property type="molecule type" value="Genomic_DNA"/>
</dbReference>
<keyword evidence="6" id="KW-1185">Reference proteome</keyword>
<dbReference type="AlphaFoldDB" id="A0AAD5LYW8"/>
<comment type="caution">
    <text evidence="5">The sequence shown here is derived from an EMBL/GenBank/DDBJ whole genome shotgun (WGS) entry which is preliminary data.</text>
</comment>
<evidence type="ECO:0000256" key="1">
    <source>
        <dbReference type="ARBA" id="ARBA00022737"/>
    </source>
</evidence>
<dbReference type="InterPro" id="IPR002486">
    <property type="entry name" value="Col_cuticle_N"/>
</dbReference>
<proteinExistence type="predicted"/>
<sequence length="150" mass="15928">MTATGYFGAGLCLFGVLVALVTIGQIANDISSLRDEVTVGLDEFRVIVADTWDRLMVLQSHTGRTASAMTSPFRLKRYIYPGMCDCVENSIGCPPGPPGMPGAPGPRGEEGMPGDDGRPGAHGITLALTHDMPGGNRFRSIKIPSNCRFC</sequence>
<reference evidence="5" key="1">
    <citation type="submission" date="2021-06" db="EMBL/GenBank/DDBJ databases">
        <title>Parelaphostrongylus tenuis whole genome reference sequence.</title>
        <authorList>
            <person name="Garwood T.J."/>
            <person name="Larsen P.A."/>
            <person name="Fountain-Jones N.M."/>
            <person name="Garbe J.R."/>
            <person name="Macchietto M.G."/>
            <person name="Kania S.A."/>
            <person name="Gerhold R.W."/>
            <person name="Richards J.E."/>
            <person name="Wolf T.M."/>
        </authorList>
    </citation>
    <scope>NUCLEOTIDE SEQUENCE</scope>
    <source>
        <strain evidence="5">MNPRO001-30</strain>
        <tissue evidence="5">Meninges</tissue>
    </source>
</reference>
<evidence type="ECO:0000259" key="4">
    <source>
        <dbReference type="SMART" id="SM01088"/>
    </source>
</evidence>
<dbReference type="PANTHER" id="PTHR24637:SF251">
    <property type="entry name" value="NEMATODE CUTICLE COLLAGEN N-TERMINAL DOMAIN-CONTAINING PROTEIN"/>
    <property type="match status" value="1"/>
</dbReference>
<keyword evidence="3" id="KW-1133">Transmembrane helix</keyword>
<feature type="transmembrane region" description="Helical" evidence="3">
    <location>
        <begin position="6"/>
        <end position="27"/>
    </location>
</feature>
<feature type="compositionally biased region" description="Basic and acidic residues" evidence="2">
    <location>
        <begin position="107"/>
        <end position="119"/>
    </location>
</feature>
<dbReference type="GO" id="GO:0042302">
    <property type="term" value="F:structural constituent of cuticle"/>
    <property type="evidence" value="ECO:0007669"/>
    <property type="project" value="InterPro"/>
</dbReference>
<dbReference type="SMART" id="SM01088">
    <property type="entry name" value="Col_cuticle_N"/>
    <property type="match status" value="1"/>
</dbReference>
<evidence type="ECO:0000313" key="6">
    <source>
        <dbReference type="Proteomes" id="UP001196413"/>
    </source>
</evidence>
<dbReference type="PANTHER" id="PTHR24637">
    <property type="entry name" value="COLLAGEN"/>
    <property type="match status" value="1"/>
</dbReference>
<evidence type="ECO:0000256" key="3">
    <source>
        <dbReference type="SAM" id="Phobius"/>
    </source>
</evidence>
<feature type="domain" description="Nematode cuticle collagen N-terminal" evidence="4">
    <location>
        <begin position="3"/>
        <end position="55"/>
    </location>
</feature>
<organism evidence="5 6">
    <name type="scientific">Parelaphostrongylus tenuis</name>
    <name type="common">Meningeal worm</name>
    <dbReference type="NCBI Taxonomy" id="148309"/>
    <lineage>
        <taxon>Eukaryota</taxon>
        <taxon>Metazoa</taxon>
        <taxon>Ecdysozoa</taxon>
        <taxon>Nematoda</taxon>
        <taxon>Chromadorea</taxon>
        <taxon>Rhabditida</taxon>
        <taxon>Rhabditina</taxon>
        <taxon>Rhabditomorpha</taxon>
        <taxon>Strongyloidea</taxon>
        <taxon>Metastrongylidae</taxon>
        <taxon>Parelaphostrongylus</taxon>
    </lineage>
</organism>
<keyword evidence="5" id="KW-0176">Collagen</keyword>